<reference evidence="1" key="1">
    <citation type="submission" date="2025-08" db="UniProtKB">
        <authorList>
            <consortium name="Ensembl"/>
        </authorList>
    </citation>
    <scope>IDENTIFICATION</scope>
</reference>
<reference evidence="1" key="2">
    <citation type="submission" date="2025-09" db="UniProtKB">
        <authorList>
            <consortium name="Ensembl"/>
        </authorList>
    </citation>
    <scope>IDENTIFICATION</scope>
</reference>
<sequence length="86" mass="9997">MGRVLLIEPAVDLYAFAMFMIYPLLQQYVHRRLWFELSGMTYPSESLSHCSNNHSYVSIHQVRLSSCFVLVSVCSLCVCVRKFLFN</sequence>
<organism evidence="1 2">
    <name type="scientific">Sinocyclocheilus rhinocerous</name>
    <dbReference type="NCBI Taxonomy" id="307959"/>
    <lineage>
        <taxon>Eukaryota</taxon>
        <taxon>Metazoa</taxon>
        <taxon>Chordata</taxon>
        <taxon>Craniata</taxon>
        <taxon>Vertebrata</taxon>
        <taxon>Euteleostomi</taxon>
        <taxon>Actinopterygii</taxon>
        <taxon>Neopterygii</taxon>
        <taxon>Teleostei</taxon>
        <taxon>Ostariophysi</taxon>
        <taxon>Cypriniformes</taxon>
        <taxon>Cyprinidae</taxon>
        <taxon>Cyprininae</taxon>
        <taxon>Sinocyclocheilus</taxon>
    </lineage>
</organism>
<evidence type="ECO:0000313" key="2">
    <source>
        <dbReference type="Proteomes" id="UP000472270"/>
    </source>
</evidence>
<dbReference type="Proteomes" id="UP000472270">
    <property type="component" value="Unassembled WGS sequence"/>
</dbReference>
<protein>
    <submittedName>
        <fullName evidence="1">Uncharacterized protein</fullName>
    </submittedName>
</protein>
<keyword evidence="2" id="KW-1185">Reference proteome</keyword>
<evidence type="ECO:0000313" key="1">
    <source>
        <dbReference type="Ensembl" id="ENSSRHP00000061668.1"/>
    </source>
</evidence>
<proteinExistence type="predicted"/>
<name>A0A673KG21_9TELE</name>
<accession>A0A673KG21</accession>
<dbReference type="AlphaFoldDB" id="A0A673KG21"/>
<dbReference type="Ensembl" id="ENSSRHT00000063377.1">
    <property type="protein sequence ID" value="ENSSRHP00000061668.1"/>
    <property type="gene ID" value="ENSSRHG00000030787.1"/>
</dbReference>